<protein>
    <submittedName>
        <fullName evidence="1">Uncharacterized protein</fullName>
    </submittedName>
</protein>
<dbReference type="Proteomes" id="UP000805649">
    <property type="component" value="Unassembled WGS sequence"/>
</dbReference>
<sequence length="42" mass="4538">MTSTPPSACAGRRLLLALFKSLRSLFSLVFSTVSFTCKLLSS</sequence>
<comment type="caution">
    <text evidence="1">The sequence shown here is derived from an EMBL/GenBank/DDBJ whole genome shotgun (WGS) entry which is preliminary data.</text>
</comment>
<gene>
    <name evidence="1" type="ORF">CTRU02_207689</name>
</gene>
<reference evidence="1 2" key="1">
    <citation type="journal article" date="2020" name="Phytopathology">
        <title>Genome Sequence Resources of Colletotrichum truncatum, C. plurivorum, C. musicola, and C. sojae: Four Species Pathogenic to Soybean (Glycine max).</title>
        <authorList>
            <person name="Rogerio F."/>
            <person name="Boufleur T.R."/>
            <person name="Ciampi-Guillardi M."/>
            <person name="Sukno S.A."/>
            <person name="Thon M.R."/>
            <person name="Massola Junior N.S."/>
            <person name="Baroncelli R."/>
        </authorList>
    </citation>
    <scope>NUCLEOTIDE SEQUENCE [LARGE SCALE GENOMIC DNA]</scope>
    <source>
        <strain evidence="1 2">CMES1059</strain>
    </source>
</reference>
<evidence type="ECO:0000313" key="1">
    <source>
        <dbReference type="EMBL" id="KAL0937958.1"/>
    </source>
</evidence>
<organism evidence="1 2">
    <name type="scientific">Colletotrichum truncatum</name>
    <name type="common">Anthracnose fungus</name>
    <name type="synonym">Colletotrichum capsici</name>
    <dbReference type="NCBI Taxonomy" id="5467"/>
    <lineage>
        <taxon>Eukaryota</taxon>
        <taxon>Fungi</taxon>
        <taxon>Dikarya</taxon>
        <taxon>Ascomycota</taxon>
        <taxon>Pezizomycotina</taxon>
        <taxon>Sordariomycetes</taxon>
        <taxon>Hypocreomycetidae</taxon>
        <taxon>Glomerellales</taxon>
        <taxon>Glomerellaceae</taxon>
        <taxon>Colletotrichum</taxon>
        <taxon>Colletotrichum truncatum species complex</taxon>
    </lineage>
</organism>
<accession>A0ACC3Z1J3</accession>
<proteinExistence type="predicted"/>
<name>A0ACC3Z1J3_COLTU</name>
<evidence type="ECO:0000313" key="2">
    <source>
        <dbReference type="Proteomes" id="UP000805649"/>
    </source>
</evidence>
<keyword evidence="2" id="KW-1185">Reference proteome</keyword>
<dbReference type="EMBL" id="VUJX02000004">
    <property type="protein sequence ID" value="KAL0937958.1"/>
    <property type="molecule type" value="Genomic_DNA"/>
</dbReference>